<evidence type="ECO:0000313" key="2">
    <source>
        <dbReference type="Proteomes" id="UP001055811"/>
    </source>
</evidence>
<protein>
    <submittedName>
        <fullName evidence="1">Uncharacterized protein</fullName>
    </submittedName>
</protein>
<proteinExistence type="predicted"/>
<name>A0ACB9G6K0_CICIN</name>
<dbReference type="Proteomes" id="UP001055811">
    <property type="component" value="Linkage Group LG02"/>
</dbReference>
<sequence length="135" mass="15192">MSLSISSPIFSYELNNPLSGTWNSSNLPLQRQLLPSLQTNKMMTFILLHSNLMRMNLLAKLQKELDAALAKIKEPELKAILKYLKDHVATFQLNMDHAREREQEEIKAQVLVSCLLGNALKPNVSPMSEGGDSTR</sequence>
<reference evidence="2" key="1">
    <citation type="journal article" date="2022" name="Mol. Ecol. Resour.">
        <title>The genomes of chicory, endive, great burdock and yacon provide insights into Asteraceae palaeo-polyploidization history and plant inulin production.</title>
        <authorList>
            <person name="Fan W."/>
            <person name="Wang S."/>
            <person name="Wang H."/>
            <person name="Wang A."/>
            <person name="Jiang F."/>
            <person name="Liu H."/>
            <person name="Zhao H."/>
            <person name="Xu D."/>
            <person name="Zhang Y."/>
        </authorList>
    </citation>
    <scope>NUCLEOTIDE SEQUENCE [LARGE SCALE GENOMIC DNA]</scope>
    <source>
        <strain evidence="2">cv. Punajuju</strain>
    </source>
</reference>
<gene>
    <name evidence="1" type="ORF">L2E82_08552</name>
</gene>
<evidence type="ECO:0000313" key="1">
    <source>
        <dbReference type="EMBL" id="KAI3779078.1"/>
    </source>
</evidence>
<accession>A0ACB9G6K0</accession>
<comment type="caution">
    <text evidence="1">The sequence shown here is derived from an EMBL/GenBank/DDBJ whole genome shotgun (WGS) entry which is preliminary data.</text>
</comment>
<reference evidence="1 2" key="2">
    <citation type="journal article" date="2022" name="Mol. Ecol. Resour.">
        <title>The genomes of chicory, endive, great burdock and yacon provide insights into Asteraceae paleo-polyploidization history and plant inulin production.</title>
        <authorList>
            <person name="Fan W."/>
            <person name="Wang S."/>
            <person name="Wang H."/>
            <person name="Wang A."/>
            <person name="Jiang F."/>
            <person name="Liu H."/>
            <person name="Zhao H."/>
            <person name="Xu D."/>
            <person name="Zhang Y."/>
        </authorList>
    </citation>
    <scope>NUCLEOTIDE SEQUENCE [LARGE SCALE GENOMIC DNA]</scope>
    <source>
        <strain evidence="2">cv. Punajuju</strain>
        <tissue evidence="1">Leaves</tissue>
    </source>
</reference>
<dbReference type="EMBL" id="CM042010">
    <property type="protein sequence ID" value="KAI3779078.1"/>
    <property type="molecule type" value="Genomic_DNA"/>
</dbReference>
<keyword evidence="2" id="KW-1185">Reference proteome</keyword>
<organism evidence="1 2">
    <name type="scientific">Cichorium intybus</name>
    <name type="common">Chicory</name>
    <dbReference type="NCBI Taxonomy" id="13427"/>
    <lineage>
        <taxon>Eukaryota</taxon>
        <taxon>Viridiplantae</taxon>
        <taxon>Streptophyta</taxon>
        <taxon>Embryophyta</taxon>
        <taxon>Tracheophyta</taxon>
        <taxon>Spermatophyta</taxon>
        <taxon>Magnoliopsida</taxon>
        <taxon>eudicotyledons</taxon>
        <taxon>Gunneridae</taxon>
        <taxon>Pentapetalae</taxon>
        <taxon>asterids</taxon>
        <taxon>campanulids</taxon>
        <taxon>Asterales</taxon>
        <taxon>Asteraceae</taxon>
        <taxon>Cichorioideae</taxon>
        <taxon>Cichorieae</taxon>
        <taxon>Cichoriinae</taxon>
        <taxon>Cichorium</taxon>
    </lineage>
</organism>